<sequence>MGELFVAVMLLLMSILIFFQSGDFTHLNESQLGPGSYPQLIAILLGSLSLILIISQSRKLLKETSRASKDNLKAGFQSFYAEYKLVLQMIVLLALYIFLIDVTGFLITTILFVVIAGLLIGPKEKKNLITLSIVSVVLTLSTYLFFQNVLHVRFPGGLFF</sequence>
<dbReference type="OrthoDB" id="2967877at2"/>
<evidence type="ECO:0000256" key="1">
    <source>
        <dbReference type="SAM" id="Phobius"/>
    </source>
</evidence>
<comment type="caution">
    <text evidence="3">The sequence shown here is derived from an EMBL/GenBank/DDBJ whole genome shotgun (WGS) entry which is preliminary data.</text>
</comment>
<proteinExistence type="predicted"/>
<name>A0A2T4U605_9BACI</name>
<feature type="transmembrane region" description="Helical" evidence="1">
    <location>
        <begin position="128"/>
        <end position="146"/>
    </location>
</feature>
<feature type="transmembrane region" description="Helical" evidence="1">
    <location>
        <begin position="104"/>
        <end position="121"/>
    </location>
</feature>
<keyword evidence="4" id="KW-1185">Reference proteome</keyword>
<evidence type="ECO:0000259" key="2">
    <source>
        <dbReference type="Pfam" id="PF07331"/>
    </source>
</evidence>
<dbReference type="Proteomes" id="UP000240509">
    <property type="component" value="Unassembled WGS sequence"/>
</dbReference>
<protein>
    <recommendedName>
        <fullName evidence="2">DUF1468 domain-containing protein</fullName>
    </recommendedName>
</protein>
<organism evidence="3 4">
    <name type="scientific">Alkalicoccus saliphilus</name>
    <dbReference type="NCBI Taxonomy" id="200989"/>
    <lineage>
        <taxon>Bacteria</taxon>
        <taxon>Bacillati</taxon>
        <taxon>Bacillota</taxon>
        <taxon>Bacilli</taxon>
        <taxon>Bacillales</taxon>
        <taxon>Bacillaceae</taxon>
        <taxon>Alkalicoccus</taxon>
    </lineage>
</organism>
<dbReference type="AlphaFoldDB" id="A0A2T4U605"/>
<dbReference type="EMBL" id="PZJJ01000013">
    <property type="protein sequence ID" value="PTL38836.1"/>
    <property type="molecule type" value="Genomic_DNA"/>
</dbReference>
<gene>
    <name evidence="3" type="ORF">C6Y45_09375</name>
</gene>
<evidence type="ECO:0000313" key="4">
    <source>
        <dbReference type="Proteomes" id="UP000240509"/>
    </source>
</evidence>
<feature type="transmembrane region" description="Helical" evidence="1">
    <location>
        <begin position="76"/>
        <end position="98"/>
    </location>
</feature>
<keyword evidence="1" id="KW-0812">Transmembrane</keyword>
<evidence type="ECO:0000313" key="3">
    <source>
        <dbReference type="EMBL" id="PTL38836.1"/>
    </source>
</evidence>
<dbReference type="Pfam" id="PF07331">
    <property type="entry name" value="TctB"/>
    <property type="match status" value="1"/>
</dbReference>
<feature type="transmembrane region" description="Helical" evidence="1">
    <location>
        <begin position="37"/>
        <end position="55"/>
    </location>
</feature>
<accession>A0A2T4U605</accession>
<reference evidence="3 4" key="1">
    <citation type="submission" date="2018-03" db="EMBL/GenBank/DDBJ databases">
        <title>Alkalicoccus saliphilus sp. nov., isolated from a mineral pool.</title>
        <authorList>
            <person name="Zhao B."/>
        </authorList>
    </citation>
    <scope>NUCLEOTIDE SEQUENCE [LARGE SCALE GENOMIC DNA]</scope>
    <source>
        <strain evidence="3 4">6AG</strain>
    </source>
</reference>
<keyword evidence="1" id="KW-1133">Transmembrane helix</keyword>
<dbReference type="RefSeq" id="WP_107584968.1">
    <property type="nucleotide sequence ID" value="NZ_PZJJ01000013.1"/>
</dbReference>
<keyword evidence="1" id="KW-0472">Membrane</keyword>
<feature type="domain" description="DUF1468" evidence="2">
    <location>
        <begin position="6"/>
        <end position="155"/>
    </location>
</feature>
<dbReference type="InterPro" id="IPR009936">
    <property type="entry name" value="DUF1468"/>
</dbReference>